<dbReference type="KEGG" id="mng:MNEG_6454"/>
<name>A0A0D2L2M2_9CHLO</name>
<sequence>MAGGAQAQQRQVTGTKVMIITDDASAGTSQPWQSIQFLADALTAVNKSYDVFTVNASSRPDSTWFWNADGTGKYVGYIMYPPLESRGALTPSEISLIWDYAAKTAVRSIKYGCGMTTLGFTETSAPGGPLNTQLSWKPDAPFGTSGVSPSASFSDGG</sequence>
<feature type="region of interest" description="Disordered" evidence="1">
    <location>
        <begin position="129"/>
        <end position="157"/>
    </location>
</feature>
<accession>A0A0D2L2M2</accession>
<keyword evidence="3" id="KW-1185">Reference proteome</keyword>
<reference evidence="2 3" key="1">
    <citation type="journal article" date="2013" name="BMC Genomics">
        <title>Reconstruction of the lipid metabolism for the microalga Monoraphidium neglectum from its genome sequence reveals characteristics suitable for biofuel production.</title>
        <authorList>
            <person name="Bogen C."/>
            <person name="Al-Dilaimi A."/>
            <person name="Albersmeier A."/>
            <person name="Wichmann J."/>
            <person name="Grundmann M."/>
            <person name="Rupp O."/>
            <person name="Lauersen K.J."/>
            <person name="Blifernez-Klassen O."/>
            <person name="Kalinowski J."/>
            <person name="Goesmann A."/>
            <person name="Mussgnug J.H."/>
            <person name="Kruse O."/>
        </authorList>
    </citation>
    <scope>NUCLEOTIDE SEQUENCE [LARGE SCALE GENOMIC DNA]</scope>
    <source>
        <strain evidence="2 3">SAG 48.87</strain>
    </source>
</reference>
<protein>
    <submittedName>
        <fullName evidence="2">Uncharacterized protein</fullName>
    </submittedName>
</protein>
<feature type="non-terminal residue" evidence="2">
    <location>
        <position position="157"/>
    </location>
</feature>
<dbReference type="EMBL" id="KK101267">
    <property type="protein sequence ID" value="KIZ01504.1"/>
    <property type="molecule type" value="Genomic_DNA"/>
</dbReference>
<dbReference type="AlphaFoldDB" id="A0A0D2L2M2"/>
<dbReference type="RefSeq" id="XP_013900523.1">
    <property type="nucleotide sequence ID" value="XM_014045069.1"/>
</dbReference>
<proteinExistence type="predicted"/>
<organism evidence="2 3">
    <name type="scientific">Monoraphidium neglectum</name>
    <dbReference type="NCBI Taxonomy" id="145388"/>
    <lineage>
        <taxon>Eukaryota</taxon>
        <taxon>Viridiplantae</taxon>
        <taxon>Chlorophyta</taxon>
        <taxon>core chlorophytes</taxon>
        <taxon>Chlorophyceae</taxon>
        <taxon>CS clade</taxon>
        <taxon>Sphaeropleales</taxon>
        <taxon>Selenastraceae</taxon>
        <taxon>Monoraphidium</taxon>
    </lineage>
</organism>
<dbReference type="Proteomes" id="UP000054498">
    <property type="component" value="Unassembled WGS sequence"/>
</dbReference>
<evidence type="ECO:0000313" key="3">
    <source>
        <dbReference type="Proteomes" id="UP000054498"/>
    </source>
</evidence>
<evidence type="ECO:0000256" key="1">
    <source>
        <dbReference type="SAM" id="MobiDB-lite"/>
    </source>
</evidence>
<gene>
    <name evidence="2" type="ORF">MNEG_6454</name>
</gene>
<evidence type="ECO:0000313" key="2">
    <source>
        <dbReference type="EMBL" id="KIZ01504.1"/>
    </source>
</evidence>
<feature type="compositionally biased region" description="Polar residues" evidence="1">
    <location>
        <begin position="145"/>
        <end position="157"/>
    </location>
</feature>
<dbReference type="GeneID" id="25739330"/>
<dbReference type="OrthoDB" id="559295at2759"/>